<reference evidence="1" key="1">
    <citation type="submission" date="2019-08" db="EMBL/GenBank/DDBJ databases">
        <authorList>
            <person name="Liu F."/>
        </authorList>
    </citation>
    <scope>NUCLEOTIDE SEQUENCE [LARGE SCALE GENOMIC DNA]</scope>
    <source>
        <strain evidence="1">PA1801</strain>
        <tissue evidence="1">Leaf</tissue>
    </source>
</reference>
<dbReference type="EMBL" id="SMMG02000009">
    <property type="protein sequence ID" value="KAA3463009.1"/>
    <property type="molecule type" value="Genomic_DNA"/>
</dbReference>
<name>A0A5B6V1I5_9ROSI</name>
<sequence>MNTARLLKTARGKLGYLLDVEERYWAQRARIQWLKEGDSNTRFFHVRVTSRKKKNSIERLKDSNGVWHEDSKEICDVAWNYFNNLFKSSINIDNDFDLHFIPCCVMDSMNRELEKEFTDAAIMLAFNQMDPRKAPGIDGIPGGFYKEHWQTVGEEVLKSYHEALRDSRNIQKFNDTLLVLIPKIDNPCGASVKGTPYLFLFCMDALSRMLLDAQIKSRLKGIRASKEGHRINHLFFADDAFPKTPIPHRVAANEIFKMKVADELDIYLGLPNPIGKKKATTFKSIIDRTAKRINSWSKRLLSSAGKEIFIKGSKEKNRVWSRLAWDRLCYPKSLRGLGFRDLHLFNIALLGRQVWRLLTCKETLCYEVLSAKYFPNGDIFRAKKVDKPSFTWQSISKAADKMKEGFG</sequence>
<dbReference type="Proteomes" id="UP000325315">
    <property type="component" value="Unassembled WGS sequence"/>
</dbReference>
<organism evidence="1 2">
    <name type="scientific">Gossypium australe</name>
    <dbReference type="NCBI Taxonomy" id="47621"/>
    <lineage>
        <taxon>Eukaryota</taxon>
        <taxon>Viridiplantae</taxon>
        <taxon>Streptophyta</taxon>
        <taxon>Embryophyta</taxon>
        <taxon>Tracheophyta</taxon>
        <taxon>Spermatophyta</taxon>
        <taxon>Magnoliopsida</taxon>
        <taxon>eudicotyledons</taxon>
        <taxon>Gunneridae</taxon>
        <taxon>Pentapetalae</taxon>
        <taxon>rosids</taxon>
        <taxon>malvids</taxon>
        <taxon>Malvales</taxon>
        <taxon>Malvaceae</taxon>
        <taxon>Malvoideae</taxon>
        <taxon>Gossypium</taxon>
    </lineage>
</organism>
<dbReference type="AlphaFoldDB" id="A0A5B6V1I5"/>
<dbReference type="PANTHER" id="PTHR33116:SF86">
    <property type="entry name" value="REVERSE TRANSCRIPTASE DOMAIN-CONTAINING PROTEIN"/>
    <property type="match status" value="1"/>
</dbReference>
<dbReference type="OrthoDB" id="1194564at2759"/>
<dbReference type="PANTHER" id="PTHR33116">
    <property type="entry name" value="REVERSE TRANSCRIPTASE ZINC-BINDING DOMAIN-CONTAINING PROTEIN-RELATED-RELATED"/>
    <property type="match status" value="1"/>
</dbReference>
<evidence type="ECO:0000313" key="2">
    <source>
        <dbReference type="Proteomes" id="UP000325315"/>
    </source>
</evidence>
<evidence type="ECO:0000313" key="1">
    <source>
        <dbReference type="EMBL" id="KAA3463009.1"/>
    </source>
</evidence>
<gene>
    <name evidence="1" type="ORF">EPI10_029439</name>
</gene>
<protein>
    <submittedName>
        <fullName evidence="1">Reverse transcriptase</fullName>
    </submittedName>
</protein>
<keyword evidence="2" id="KW-1185">Reference proteome</keyword>
<proteinExistence type="predicted"/>
<accession>A0A5B6V1I5</accession>
<comment type="caution">
    <text evidence="1">The sequence shown here is derived from an EMBL/GenBank/DDBJ whole genome shotgun (WGS) entry which is preliminary data.</text>
</comment>
<dbReference type="GO" id="GO:0003964">
    <property type="term" value="F:RNA-directed DNA polymerase activity"/>
    <property type="evidence" value="ECO:0007669"/>
    <property type="project" value="UniProtKB-KW"/>
</dbReference>
<keyword evidence="1" id="KW-0548">Nucleotidyltransferase</keyword>
<keyword evidence="1" id="KW-0695">RNA-directed DNA polymerase</keyword>
<keyword evidence="1" id="KW-0808">Transferase</keyword>